<dbReference type="STRING" id="42251.A0A2T6ZA69"/>
<evidence type="ECO:0000313" key="3">
    <source>
        <dbReference type="EMBL" id="PUU72359.1"/>
    </source>
</evidence>
<evidence type="ECO:0000259" key="2">
    <source>
        <dbReference type="Pfam" id="PF05922"/>
    </source>
</evidence>
<dbReference type="FunFam" id="3.30.70.80:FF:000005">
    <property type="entry name" value="Proteinase inhibitor I2B"/>
    <property type="match status" value="1"/>
</dbReference>
<protein>
    <recommendedName>
        <fullName evidence="2">Inhibitor I9 domain-containing protein</fullName>
    </recommendedName>
</protein>
<proteinExistence type="inferred from homology"/>
<dbReference type="InterPro" id="IPR052471">
    <property type="entry name" value="PBI_I9"/>
</dbReference>
<evidence type="ECO:0000256" key="1">
    <source>
        <dbReference type="ARBA" id="ARBA00038069"/>
    </source>
</evidence>
<reference evidence="3 4" key="1">
    <citation type="submission" date="2017-04" db="EMBL/GenBank/DDBJ databases">
        <title>Draft genome sequence of Tuber borchii Vittad., a whitish edible truffle.</title>
        <authorList>
            <consortium name="DOE Joint Genome Institute"/>
            <person name="Murat C."/>
            <person name="Kuo A."/>
            <person name="Barry K.W."/>
            <person name="Clum A."/>
            <person name="Dockter R.B."/>
            <person name="Fauchery L."/>
            <person name="Iotti M."/>
            <person name="Kohler A."/>
            <person name="Labutti K."/>
            <person name="Lindquist E.A."/>
            <person name="Lipzen A."/>
            <person name="Ohm R.A."/>
            <person name="Wang M."/>
            <person name="Grigoriev I.V."/>
            <person name="Zambonelli A."/>
            <person name="Martin F.M."/>
        </authorList>
    </citation>
    <scope>NUCLEOTIDE SEQUENCE [LARGE SCALE GENOMIC DNA]</scope>
    <source>
        <strain evidence="3 4">Tbo3840</strain>
    </source>
</reference>
<dbReference type="GO" id="GO:0004866">
    <property type="term" value="F:endopeptidase inhibitor activity"/>
    <property type="evidence" value="ECO:0007669"/>
    <property type="project" value="TreeGrafter"/>
</dbReference>
<dbReference type="EMBL" id="NESQ01000561">
    <property type="protein sequence ID" value="PUU72359.1"/>
    <property type="molecule type" value="Genomic_DNA"/>
</dbReference>
<organism evidence="3 4">
    <name type="scientific">Tuber borchii</name>
    <name type="common">White truffle</name>
    <dbReference type="NCBI Taxonomy" id="42251"/>
    <lineage>
        <taxon>Eukaryota</taxon>
        <taxon>Fungi</taxon>
        <taxon>Dikarya</taxon>
        <taxon>Ascomycota</taxon>
        <taxon>Pezizomycotina</taxon>
        <taxon>Pezizomycetes</taxon>
        <taxon>Pezizales</taxon>
        <taxon>Tuberaceae</taxon>
        <taxon>Tuber</taxon>
    </lineage>
</organism>
<dbReference type="OrthoDB" id="5518345at2759"/>
<gene>
    <name evidence="3" type="ORF">B9Z19DRAFT_1137872</name>
</gene>
<dbReference type="Gene3D" id="3.30.70.80">
    <property type="entry name" value="Peptidase S8 propeptide/proteinase inhibitor I9"/>
    <property type="match status" value="1"/>
</dbReference>
<dbReference type="SUPFAM" id="SSF54897">
    <property type="entry name" value="Protease propeptides/inhibitors"/>
    <property type="match status" value="1"/>
</dbReference>
<dbReference type="GO" id="GO:0042144">
    <property type="term" value="P:vacuole fusion, non-autophagic"/>
    <property type="evidence" value="ECO:0007669"/>
    <property type="project" value="TreeGrafter"/>
</dbReference>
<comment type="similarity">
    <text evidence="1">Belongs to the protease inhibitor I9 family.</text>
</comment>
<evidence type="ECO:0000313" key="4">
    <source>
        <dbReference type="Proteomes" id="UP000244722"/>
    </source>
</evidence>
<feature type="domain" description="Inhibitor I9" evidence="2">
    <location>
        <begin position="3"/>
        <end position="70"/>
    </location>
</feature>
<accession>A0A2T6ZA69</accession>
<sequence length="71" mass="7731">MPSYIITVKPSASDSELAQIKQDILNQGGKITSEYTILRGFACDLPEKHYSTYATHPSVQSVEADGVVTTQ</sequence>
<dbReference type="InterPro" id="IPR010259">
    <property type="entry name" value="S8pro/Inhibitor_I9"/>
</dbReference>
<dbReference type="PANTHER" id="PTHR28288">
    <property type="entry name" value="PROTEASE B INHIBITOR 2"/>
    <property type="match status" value="1"/>
</dbReference>
<dbReference type="InterPro" id="IPR037045">
    <property type="entry name" value="S8pro/Inhibitor_I9_sf"/>
</dbReference>
<comment type="caution">
    <text evidence="3">The sequence shown here is derived from an EMBL/GenBank/DDBJ whole genome shotgun (WGS) entry which is preliminary data.</text>
</comment>
<keyword evidence="4" id="KW-1185">Reference proteome</keyword>
<name>A0A2T6ZA69_TUBBO</name>
<dbReference type="Proteomes" id="UP000244722">
    <property type="component" value="Unassembled WGS sequence"/>
</dbReference>
<dbReference type="PANTHER" id="PTHR28288:SF2">
    <property type="entry name" value="PROTEASE B INHIBITOR 2"/>
    <property type="match status" value="1"/>
</dbReference>
<dbReference type="AlphaFoldDB" id="A0A2T6ZA69"/>
<dbReference type="Pfam" id="PF05922">
    <property type="entry name" value="Inhibitor_I9"/>
    <property type="match status" value="1"/>
</dbReference>